<gene>
    <name evidence="2" type="ORF">DPPLL_17720</name>
</gene>
<keyword evidence="1" id="KW-0812">Transmembrane</keyword>
<keyword evidence="3" id="KW-1185">Reference proteome</keyword>
<keyword evidence="1" id="KW-0472">Membrane</keyword>
<dbReference type="Proteomes" id="UP000830055">
    <property type="component" value="Chromosome"/>
</dbReference>
<feature type="transmembrane region" description="Helical" evidence="1">
    <location>
        <begin position="66"/>
        <end position="84"/>
    </location>
</feature>
<evidence type="ECO:0000313" key="2">
    <source>
        <dbReference type="EMBL" id="BDD87407.1"/>
    </source>
</evidence>
<name>A0ABN6M7K8_9BACT</name>
<reference evidence="2 3" key="1">
    <citation type="submission" date="2022-01" db="EMBL/GenBank/DDBJ databases">
        <title>Desulfofustis limnae sp. nov., a novel mesophilic sulfate-reducing bacterium isolated from marsh soil.</title>
        <authorList>
            <person name="Watanabe M."/>
            <person name="Takahashi A."/>
            <person name="Kojima H."/>
            <person name="Fukui M."/>
        </authorList>
    </citation>
    <scope>NUCLEOTIDE SEQUENCE [LARGE SCALE GENOMIC DNA]</scope>
    <source>
        <strain evidence="2 3">PPLL</strain>
    </source>
</reference>
<proteinExistence type="predicted"/>
<feature type="transmembrane region" description="Helical" evidence="1">
    <location>
        <begin position="131"/>
        <end position="151"/>
    </location>
</feature>
<dbReference type="RefSeq" id="WP_284154436.1">
    <property type="nucleotide sequence ID" value="NZ_AP025516.1"/>
</dbReference>
<dbReference type="InterPro" id="IPR018770">
    <property type="entry name" value="ChloroindolylP_hydrolase"/>
</dbReference>
<organism evidence="2 3">
    <name type="scientific">Desulfofustis limnaeus</name>
    <dbReference type="NCBI Taxonomy" id="2740163"/>
    <lineage>
        <taxon>Bacteria</taxon>
        <taxon>Pseudomonadati</taxon>
        <taxon>Thermodesulfobacteriota</taxon>
        <taxon>Desulfobulbia</taxon>
        <taxon>Desulfobulbales</taxon>
        <taxon>Desulfocapsaceae</taxon>
        <taxon>Desulfofustis</taxon>
    </lineage>
</organism>
<evidence type="ECO:0008006" key="4">
    <source>
        <dbReference type="Google" id="ProtNLM"/>
    </source>
</evidence>
<accession>A0ABN6M7K8</accession>
<dbReference type="EMBL" id="AP025516">
    <property type="protein sequence ID" value="BDD87407.1"/>
    <property type="molecule type" value="Genomic_DNA"/>
</dbReference>
<protein>
    <recommendedName>
        <fullName evidence="4">5-bromo-4-chloroindolyl phosphate hydrolysis protein</fullName>
    </recommendedName>
</protein>
<feature type="transmembrane region" description="Helical" evidence="1">
    <location>
        <begin position="43"/>
        <end position="60"/>
    </location>
</feature>
<dbReference type="Pfam" id="PF10112">
    <property type="entry name" value="Halogen_Hydrol"/>
    <property type="match status" value="1"/>
</dbReference>
<evidence type="ECO:0000313" key="3">
    <source>
        <dbReference type="Proteomes" id="UP000830055"/>
    </source>
</evidence>
<feature type="transmembrane region" description="Helical" evidence="1">
    <location>
        <begin position="105"/>
        <end position="125"/>
    </location>
</feature>
<keyword evidence="1" id="KW-1133">Transmembrane helix</keyword>
<sequence>MAQWLPRGAADAEKLARQKVQALKNYRQRRRQAAALTPRKSRLLWLLPLPLIPAMLIALASGQFAAFVGNGCAYGLFLAGAILTRHGFRQAIMHRQLRFQKGIRWPLKTMGGLTIALATAVTAGFGAGHDLPIAIGFGIGALAAYILLYGIDGHQIPRLVKGDAASLQPAIREALQLAERQIFSIEQAGNRINQHELNERLTRIIALARDILFEIARDPRDFRRARKFLTTYLDGAERVVKGYAETHTQLRTPILEDNFRRVLVTIEEVFGKQYQRLLDNDVRDLDVDMEVLENQLKSEGL</sequence>
<evidence type="ECO:0000256" key="1">
    <source>
        <dbReference type="SAM" id="Phobius"/>
    </source>
</evidence>